<evidence type="ECO:0000256" key="2">
    <source>
        <dbReference type="ARBA" id="ARBA00022801"/>
    </source>
</evidence>
<dbReference type="SUPFAM" id="SSF53098">
    <property type="entry name" value="Ribonuclease H-like"/>
    <property type="match status" value="1"/>
</dbReference>
<dbReference type="PANTHER" id="PTHR30231">
    <property type="entry name" value="DNA POLYMERASE III SUBUNIT EPSILON"/>
    <property type="match status" value="1"/>
</dbReference>
<dbReference type="InterPro" id="IPR012337">
    <property type="entry name" value="RNaseH-like_sf"/>
</dbReference>
<dbReference type="RefSeq" id="WP_152234818.1">
    <property type="nucleotide sequence ID" value="NZ_JBHSKZ010000060.1"/>
</dbReference>
<sequence length="181" mass="20934">MLPEDLPENYVVLDLETTGVSWYRDTIIEIGAVRVRGREQTDTFQQLVNPERDLNPFITKLTGITPDMLAPAPDLAAVLPDFLDWCGDDPLVGHNIIRFDMKFIDLAATRLLHRSVPNRVIDTLGMSRTLFPEHHRHRLVDLIQRFDIADVEEHRALSDAEQTQMCFEWMRRWAADNGREL</sequence>
<dbReference type="GO" id="GO:0003677">
    <property type="term" value="F:DNA binding"/>
    <property type="evidence" value="ECO:0007669"/>
    <property type="project" value="InterPro"/>
</dbReference>
<dbReference type="InterPro" id="IPR006054">
    <property type="entry name" value="DnaQ"/>
</dbReference>
<proteinExistence type="predicted"/>
<accession>A0A6I1GH17</accession>
<keyword evidence="3" id="KW-0269">Exonuclease</keyword>
<evidence type="ECO:0000259" key="4">
    <source>
        <dbReference type="SMART" id="SM00479"/>
    </source>
</evidence>
<dbReference type="NCBIfam" id="TIGR00573">
    <property type="entry name" value="dnaq"/>
    <property type="match status" value="1"/>
</dbReference>
<dbReference type="SMART" id="SM00479">
    <property type="entry name" value="EXOIII"/>
    <property type="match status" value="1"/>
</dbReference>
<comment type="caution">
    <text evidence="5">The sequence shown here is derived from an EMBL/GenBank/DDBJ whole genome shotgun (WGS) entry which is preliminary data.</text>
</comment>
<keyword evidence="2" id="KW-0378">Hydrolase</keyword>
<reference evidence="5 6" key="1">
    <citation type="submission" date="2019-09" db="EMBL/GenBank/DDBJ databases">
        <title>Characterization of the phylogenetic diversity of two novel species belonging to the genus Bifidobacterium: Bifidobacterium cebidarum sp. nov. and Bifidobacterium leontopitheci sp. nov.</title>
        <authorList>
            <person name="Lugli G.A."/>
            <person name="Duranti S."/>
            <person name="Milani C."/>
            <person name="Turroni F."/>
            <person name="Ventura M."/>
        </authorList>
    </citation>
    <scope>NUCLEOTIDE SEQUENCE [LARGE SCALE GENOMIC DNA]</scope>
    <source>
        <strain evidence="5 6">LMG 31471</strain>
    </source>
</reference>
<keyword evidence="6" id="KW-1185">Reference proteome</keyword>
<evidence type="ECO:0000313" key="5">
    <source>
        <dbReference type="EMBL" id="KAB7790012.1"/>
    </source>
</evidence>
<dbReference type="Gene3D" id="3.30.420.10">
    <property type="entry name" value="Ribonuclease H-like superfamily/Ribonuclease H"/>
    <property type="match status" value="1"/>
</dbReference>
<dbReference type="GO" id="GO:0006260">
    <property type="term" value="P:DNA replication"/>
    <property type="evidence" value="ECO:0007669"/>
    <property type="project" value="InterPro"/>
</dbReference>
<evidence type="ECO:0000313" key="6">
    <source>
        <dbReference type="Proteomes" id="UP000441772"/>
    </source>
</evidence>
<dbReference type="Pfam" id="PF00929">
    <property type="entry name" value="RNase_T"/>
    <property type="match status" value="1"/>
</dbReference>
<dbReference type="GO" id="GO:0008408">
    <property type="term" value="F:3'-5' exonuclease activity"/>
    <property type="evidence" value="ECO:0007669"/>
    <property type="project" value="TreeGrafter"/>
</dbReference>
<dbReference type="FunFam" id="3.30.420.10:FF:000045">
    <property type="entry name" value="3'-5' exonuclease DinG"/>
    <property type="match status" value="1"/>
</dbReference>
<dbReference type="PANTHER" id="PTHR30231:SF4">
    <property type="entry name" value="PROTEIN NEN2"/>
    <property type="match status" value="1"/>
</dbReference>
<dbReference type="GO" id="GO:0003887">
    <property type="term" value="F:DNA-directed DNA polymerase activity"/>
    <property type="evidence" value="ECO:0007669"/>
    <property type="project" value="InterPro"/>
</dbReference>
<protein>
    <submittedName>
        <fullName evidence="5">DNA polymerase III subunit epsilon</fullName>
    </submittedName>
</protein>
<dbReference type="InterPro" id="IPR013520">
    <property type="entry name" value="Ribonucl_H"/>
</dbReference>
<name>A0A6I1GH17_9BIFI</name>
<dbReference type="InterPro" id="IPR036397">
    <property type="entry name" value="RNaseH_sf"/>
</dbReference>
<evidence type="ECO:0000256" key="1">
    <source>
        <dbReference type="ARBA" id="ARBA00022722"/>
    </source>
</evidence>
<gene>
    <name evidence="5" type="ORF">F7D09_1497</name>
</gene>
<organism evidence="5 6">
    <name type="scientific">Bifidobacterium leontopitheci</name>
    <dbReference type="NCBI Taxonomy" id="2650774"/>
    <lineage>
        <taxon>Bacteria</taxon>
        <taxon>Bacillati</taxon>
        <taxon>Actinomycetota</taxon>
        <taxon>Actinomycetes</taxon>
        <taxon>Bifidobacteriales</taxon>
        <taxon>Bifidobacteriaceae</taxon>
        <taxon>Bifidobacterium</taxon>
    </lineage>
</organism>
<evidence type="ECO:0000256" key="3">
    <source>
        <dbReference type="ARBA" id="ARBA00022839"/>
    </source>
</evidence>
<dbReference type="Proteomes" id="UP000441772">
    <property type="component" value="Unassembled WGS sequence"/>
</dbReference>
<dbReference type="GO" id="GO:0005829">
    <property type="term" value="C:cytosol"/>
    <property type="evidence" value="ECO:0007669"/>
    <property type="project" value="TreeGrafter"/>
</dbReference>
<dbReference type="EMBL" id="WBVT01000024">
    <property type="protein sequence ID" value="KAB7790012.1"/>
    <property type="molecule type" value="Genomic_DNA"/>
</dbReference>
<dbReference type="CDD" id="cd06127">
    <property type="entry name" value="DEDDh"/>
    <property type="match status" value="1"/>
</dbReference>
<keyword evidence="1" id="KW-0540">Nuclease</keyword>
<dbReference type="AlphaFoldDB" id="A0A6I1GH17"/>
<feature type="domain" description="Exonuclease" evidence="4">
    <location>
        <begin position="9"/>
        <end position="176"/>
    </location>
</feature>